<sequence>MFVLKNDSSICCNIFFRIFSSLVIFSNTKTARYYPAVPYTRPGFSVTPPALNFPSFF</sequence>
<organism evidence="1">
    <name type="scientific">Anguilla anguilla</name>
    <name type="common">European freshwater eel</name>
    <name type="synonym">Muraena anguilla</name>
    <dbReference type="NCBI Taxonomy" id="7936"/>
    <lineage>
        <taxon>Eukaryota</taxon>
        <taxon>Metazoa</taxon>
        <taxon>Chordata</taxon>
        <taxon>Craniata</taxon>
        <taxon>Vertebrata</taxon>
        <taxon>Euteleostomi</taxon>
        <taxon>Actinopterygii</taxon>
        <taxon>Neopterygii</taxon>
        <taxon>Teleostei</taxon>
        <taxon>Anguilliformes</taxon>
        <taxon>Anguillidae</taxon>
        <taxon>Anguilla</taxon>
    </lineage>
</organism>
<proteinExistence type="predicted"/>
<reference evidence="1" key="2">
    <citation type="journal article" date="2015" name="Fish Shellfish Immunol.">
        <title>Early steps in the European eel (Anguilla anguilla)-Vibrio vulnificus interaction in the gills: Role of the RtxA13 toxin.</title>
        <authorList>
            <person name="Callol A."/>
            <person name="Pajuelo D."/>
            <person name="Ebbesson L."/>
            <person name="Teles M."/>
            <person name="MacKenzie S."/>
            <person name="Amaro C."/>
        </authorList>
    </citation>
    <scope>NUCLEOTIDE SEQUENCE</scope>
</reference>
<dbReference type="EMBL" id="GBXM01024498">
    <property type="protein sequence ID" value="JAH84079.1"/>
    <property type="molecule type" value="Transcribed_RNA"/>
</dbReference>
<evidence type="ECO:0000313" key="1">
    <source>
        <dbReference type="EMBL" id="JAH84079.1"/>
    </source>
</evidence>
<name>A0A0E9W121_ANGAN</name>
<protein>
    <submittedName>
        <fullName evidence="1">Uncharacterized protein</fullName>
    </submittedName>
</protein>
<reference evidence="1" key="1">
    <citation type="submission" date="2014-11" db="EMBL/GenBank/DDBJ databases">
        <authorList>
            <person name="Amaro Gonzalez C."/>
        </authorList>
    </citation>
    <scope>NUCLEOTIDE SEQUENCE</scope>
</reference>
<dbReference type="AlphaFoldDB" id="A0A0E9W121"/>
<accession>A0A0E9W121</accession>